<dbReference type="GO" id="GO:0032259">
    <property type="term" value="P:methylation"/>
    <property type="evidence" value="ECO:0007669"/>
    <property type="project" value="UniProtKB-KW"/>
</dbReference>
<keyword evidence="3" id="KW-1185">Reference proteome</keyword>
<dbReference type="PANTHER" id="PTHR43861:SF1">
    <property type="entry name" value="TRANS-ACONITATE 2-METHYLTRANSFERASE"/>
    <property type="match status" value="1"/>
</dbReference>
<evidence type="ECO:0000313" key="3">
    <source>
        <dbReference type="Proteomes" id="UP001156690"/>
    </source>
</evidence>
<sequence>MKEAKDFWNKSAPKYAKRPVRDEAVYQKKLEVTQSYFEQGWNILEFGCGTGTTAINHSPYVSSIVAIDISSNMLEIAKSKAEQEGVSNIEFKEGTFDQLNLTKQSFDAVLGLNVLHLMDDVDIVLAQVFDLLKPNGIFVSSTALIGQLNIAWRLLIPLMQTLNLAPFVNRMTKDSLTEKLLKAGFDIEYEWQPGGDSMFMIARKPSAEDVANMKS</sequence>
<evidence type="ECO:0000313" key="2">
    <source>
        <dbReference type="EMBL" id="GLQ75721.1"/>
    </source>
</evidence>
<comment type="caution">
    <text evidence="2">The sequence shown here is derived from an EMBL/GenBank/DDBJ whole genome shotgun (WGS) entry which is preliminary data.</text>
</comment>
<dbReference type="PANTHER" id="PTHR43861">
    <property type="entry name" value="TRANS-ACONITATE 2-METHYLTRANSFERASE-RELATED"/>
    <property type="match status" value="1"/>
</dbReference>
<gene>
    <name evidence="2" type="ORF">GCM10007932_50840</name>
</gene>
<proteinExistence type="predicted"/>
<feature type="domain" description="Methyltransferase" evidence="1">
    <location>
        <begin position="39"/>
        <end position="143"/>
    </location>
</feature>
<dbReference type="Proteomes" id="UP001156690">
    <property type="component" value="Unassembled WGS sequence"/>
</dbReference>
<dbReference type="SUPFAM" id="SSF53335">
    <property type="entry name" value="S-adenosyl-L-methionine-dependent methyltransferases"/>
    <property type="match status" value="1"/>
</dbReference>
<organism evidence="2 3">
    <name type="scientific">Vibrio penaeicida</name>
    <dbReference type="NCBI Taxonomy" id="104609"/>
    <lineage>
        <taxon>Bacteria</taxon>
        <taxon>Pseudomonadati</taxon>
        <taxon>Pseudomonadota</taxon>
        <taxon>Gammaproteobacteria</taxon>
        <taxon>Vibrionales</taxon>
        <taxon>Vibrionaceae</taxon>
        <taxon>Vibrio</taxon>
    </lineage>
</organism>
<dbReference type="RefSeq" id="WP_126610110.1">
    <property type="nucleotide sequence ID" value="NZ_AP025145.1"/>
</dbReference>
<dbReference type="Gene3D" id="3.40.50.150">
    <property type="entry name" value="Vaccinia Virus protein VP39"/>
    <property type="match status" value="1"/>
</dbReference>
<dbReference type="Pfam" id="PF13847">
    <property type="entry name" value="Methyltransf_31"/>
    <property type="match status" value="1"/>
</dbReference>
<name>A0AAV5P0F9_9VIBR</name>
<protein>
    <recommendedName>
        <fullName evidence="1">Methyltransferase domain-containing protein</fullName>
    </recommendedName>
</protein>
<dbReference type="EMBL" id="BSNX01000075">
    <property type="protein sequence ID" value="GLQ75721.1"/>
    <property type="molecule type" value="Genomic_DNA"/>
</dbReference>
<dbReference type="AlphaFoldDB" id="A0AAV5P0F9"/>
<dbReference type="InterPro" id="IPR029063">
    <property type="entry name" value="SAM-dependent_MTases_sf"/>
</dbReference>
<dbReference type="GO" id="GO:0008168">
    <property type="term" value="F:methyltransferase activity"/>
    <property type="evidence" value="ECO:0007669"/>
    <property type="project" value="UniProtKB-KW"/>
</dbReference>
<evidence type="ECO:0000259" key="1">
    <source>
        <dbReference type="Pfam" id="PF13847"/>
    </source>
</evidence>
<accession>A0AAV5P0F9</accession>
<reference evidence="3" key="1">
    <citation type="journal article" date="2019" name="Int. J. Syst. Evol. Microbiol.">
        <title>The Global Catalogue of Microorganisms (GCM) 10K type strain sequencing project: providing services to taxonomists for standard genome sequencing and annotation.</title>
        <authorList>
            <consortium name="The Broad Institute Genomics Platform"/>
            <consortium name="The Broad Institute Genome Sequencing Center for Infectious Disease"/>
            <person name="Wu L."/>
            <person name="Ma J."/>
        </authorList>
    </citation>
    <scope>NUCLEOTIDE SEQUENCE [LARGE SCALE GENOMIC DNA]</scope>
    <source>
        <strain evidence="3">NBRC 15640</strain>
    </source>
</reference>
<dbReference type="InterPro" id="IPR025714">
    <property type="entry name" value="Methyltranfer_dom"/>
</dbReference>
<dbReference type="CDD" id="cd02440">
    <property type="entry name" value="AdoMet_MTases"/>
    <property type="match status" value="1"/>
</dbReference>